<dbReference type="STRING" id="3818.A0A445BGL3"/>
<organism evidence="1 2">
    <name type="scientific">Arachis hypogaea</name>
    <name type="common">Peanut</name>
    <dbReference type="NCBI Taxonomy" id="3818"/>
    <lineage>
        <taxon>Eukaryota</taxon>
        <taxon>Viridiplantae</taxon>
        <taxon>Streptophyta</taxon>
        <taxon>Embryophyta</taxon>
        <taxon>Tracheophyta</taxon>
        <taxon>Spermatophyta</taxon>
        <taxon>Magnoliopsida</taxon>
        <taxon>eudicotyledons</taxon>
        <taxon>Gunneridae</taxon>
        <taxon>Pentapetalae</taxon>
        <taxon>rosids</taxon>
        <taxon>fabids</taxon>
        <taxon>Fabales</taxon>
        <taxon>Fabaceae</taxon>
        <taxon>Papilionoideae</taxon>
        <taxon>50 kb inversion clade</taxon>
        <taxon>dalbergioids sensu lato</taxon>
        <taxon>Dalbergieae</taxon>
        <taxon>Pterocarpus clade</taxon>
        <taxon>Arachis</taxon>
    </lineage>
</organism>
<dbReference type="PANTHER" id="PTHR44102">
    <property type="entry name" value="PROTEIN NPG1"/>
    <property type="match status" value="1"/>
</dbReference>
<keyword evidence="2" id="KW-1185">Reference proteome</keyword>
<accession>A0A445BGL3</accession>
<dbReference type="Proteomes" id="UP000289738">
    <property type="component" value="Chromosome A09"/>
</dbReference>
<sequence>MRNGNRQGRRKKRRSLKNMMQCLCSGEQLRRGGMDEMAVLSSSDSLATKDYYLATTGSGRSGQDGQLQGRLDAGNIKDAELSLREAGCLNYESNYMAWRFELPDSSILRFSKGTC</sequence>
<name>A0A445BGL3_ARAHY</name>
<dbReference type="PANTHER" id="PTHR44102:SF1">
    <property type="entry name" value="OS10G0471400 PROTEIN"/>
    <property type="match status" value="1"/>
</dbReference>
<gene>
    <name evidence="1" type="ORF">Ahy_A09g042660</name>
</gene>
<dbReference type="AlphaFoldDB" id="A0A445BGL3"/>
<comment type="caution">
    <text evidence="1">The sequence shown here is derived from an EMBL/GenBank/DDBJ whole genome shotgun (WGS) entry which is preliminary data.</text>
</comment>
<reference evidence="1 2" key="1">
    <citation type="submission" date="2019-01" db="EMBL/GenBank/DDBJ databases">
        <title>Sequencing of cultivated peanut Arachis hypogaea provides insights into genome evolution and oil improvement.</title>
        <authorList>
            <person name="Chen X."/>
        </authorList>
    </citation>
    <scope>NUCLEOTIDE SEQUENCE [LARGE SCALE GENOMIC DNA]</scope>
    <source>
        <strain evidence="2">cv. Fuhuasheng</strain>
        <tissue evidence="1">Leaves</tissue>
    </source>
</reference>
<evidence type="ECO:0000313" key="2">
    <source>
        <dbReference type="Proteomes" id="UP000289738"/>
    </source>
</evidence>
<dbReference type="InterPro" id="IPR043376">
    <property type="entry name" value="NPG1-like"/>
</dbReference>
<evidence type="ECO:0000313" key="1">
    <source>
        <dbReference type="EMBL" id="RYR37771.1"/>
    </source>
</evidence>
<protein>
    <submittedName>
        <fullName evidence="1">Uncharacterized protein</fullName>
    </submittedName>
</protein>
<dbReference type="EMBL" id="SDMP01000009">
    <property type="protein sequence ID" value="RYR37771.1"/>
    <property type="molecule type" value="Genomic_DNA"/>
</dbReference>
<proteinExistence type="predicted"/>